<dbReference type="GO" id="GO:0008270">
    <property type="term" value="F:zinc ion binding"/>
    <property type="evidence" value="ECO:0007669"/>
    <property type="project" value="InterPro"/>
</dbReference>
<evidence type="ECO:0000256" key="4">
    <source>
        <dbReference type="ARBA" id="ARBA00023242"/>
    </source>
</evidence>
<dbReference type="Pfam" id="PF00172">
    <property type="entry name" value="Zn_clus"/>
    <property type="match status" value="1"/>
</dbReference>
<evidence type="ECO:0000256" key="2">
    <source>
        <dbReference type="ARBA" id="ARBA00023125"/>
    </source>
</evidence>
<feature type="region of interest" description="Disordered" evidence="5">
    <location>
        <begin position="722"/>
        <end position="745"/>
    </location>
</feature>
<dbReference type="CDD" id="cd00067">
    <property type="entry name" value="GAL4"/>
    <property type="match status" value="1"/>
</dbReference>
<reference evidence="7 8" key="1">
    <citation type="submission" date="2015-07" db="EMBL/GenBank/DDBJ databases">
        <title>Emmonsia species relationships and genome sequence.</title>
        <authorList>
            <person name="Cuomo C.A."/>
            <person name="Schwartz I.S."/>
            <person name="Kenyon C."/>
            <person name="de Hoog G.S."/>
            <person name="Govender N.P."/>
            <person name="Botha A."/>
            <person name="Moreno L."/>
            <person name="de Vries M."/>
            <person name="Munoz J.F."/>
            <person name="Stielow J.B."/>
        </authorList>
    </citation>
    <scope>NUCLEOTIDE SEQUENCE [LARGE SCALE GENOMIC DNA]</scope>
    <source>
        <strain evidence="7 8">CBS 136260</strain>
    </source>
</reference>
<organism evidence="7 8">
    <name type="scientific">Emergomyces africanus</name>
    <dbReference type="NCBI Taxonomy" id="1955775"/>
    <lineage>
        <taxon>Eukaryota</taxon>
        <taxon>Fungi</taxon>
        <taxon>Dikarya</taxon>
        <taxon>Ascomycota</taxon>
        <taxon>Pezizomycotina</taxon>
        <taxon>Eurotiomycetes</taxon>
        <taxon>Eurotiomycetidae</taxon>
        <taxon>Onygenales</taxon>
        <taxon>Ajellomycetaceae</taxon>
        <taxon>Emergomyces</taxon>
    </lineage>
</organism>
<dbReference type="CDD" id="cd12148">
    <property type="entry name" value="fungal_TF_MHR"/>
    <property type="match status" value="1"/>
</dbReference>
<feature type="region of interest" description="Disordered" evidence="5">
    <location>
        <begin position="676"/>
        <end position="700"/>
    </location>
</feature>
<dbReference type="SUPFAM" id="SSF57701">
    <property type="entry name" value="Zn2/Cys6 DNA-binding domain"/>
    <property type="match status" value="1"/>
</dbReference>
<dbReference type="EMBL" id="LGUA01000519">
    <property type="protein sequence ID" value="OAX81235.1"/>
    <property type="molecule type" value="Genomic_DNA"/>
</dbReference>
<evidence type="ECO:0000256" key="3">
    <source>
        <dbReference type="ARBA" id="ARBA00023163"/>
    </source>
</evidence>
<dbReference type="OrthoDB" id="5392779at2759"/>
<sequence length="789" mass="88125">MSEAHTCCAPYETGETPILPKKRKVRKGTQSCWECKRRKIRCTFAEPTETVCDGCRSRRTECISQEFPQEQSFPSRPIGRLSRVEYPIEKFNVKQSDTDVLSMLHPGQVRQNESTESTVRANAIVGDALHLQRKMLVSRGDHCCINSGLRPIANPGLKLQAESGLIGSFDELSRSLIAVWPDQHDLDLISSVLVSVSASYHGVVCIPYSKFLLNEVSSPQCLLQLPPHGSHPVLIARRLLLLGSFIQSIPLCSLGKLVGMKSDYRAIMSQVVHTASRLVTCDDELVSSLDGIECLMIESMYLNNAGNLRRAWLINRRAMVVAQMMGLHRGMCCSSMSLEKGTRDRIDPDYMWFRIVLTDRYLSLMLGLPQGSVENVFASPAGLQHCTATERMERLHCIAAGLILQRNSTERTDLAATYRVDGMLREAAALMPPQWWLITPDSSTLTSNHANGFEESIRLTSQFAHHHLLVQLHLPYMMTPSSADTSYDYCKITAANASRTIVSQFVAFRQSNVTAAYCRGIDFVAFTASITLCLAHMEARRQHTDYSNKDISVFQSLQHQRLSDRGLLERTLEIMKSTARKSHDIVVQTISNILQPLLTIENNSADGHGSYHTRVTLEPDKHEPQIPSDRSENFEELLIHIPYFGTVKIEHHPILPDIVTSTTVASEDWLRSVSISQETNSSPVVPSRPISAENQARPRTHEKEMIASTHLTSDEVDAIQPAGSSLQAGPSDLDPPHPLGQTRPSRWEDLSYFNSTERQTNNPILPNSDADVEDWALQGVDFALFSNLT</sequence>
<keyword evidence="3" id="KW-0804">Transcription</keyword>
<name>A0A1B7NWV3_9EURO</name>
<evidence type="ECO:0000313" key="8">
    <source>
        <dbReference type="Proteomes" id="UP000091918"/>
    </source>
</evidence>
<dbReference type="GO" id="GO:0000981">
    <property type="term" value="F:DNA-binding transcription factor activity, RNA polymerase II-specific"/>
    <property type="evidence" value="ECO:0007669"/>
    <property type="project" value="InterPro"/>
</dbReference>
<dbReference type="GO" id="GO:0003677">
    <property type="term" value="F:DNA binding"/>
    <property type="evidence" value="ECO:0007669"/>
    <property type="project" value="UniProtKB-KW"/>
</dbReference>
<dbReference type="SMART" id="SM00066">
    <property type="entry name" value="GAL4"/>
    <property type="match status" value="1"/>
</dbReference>
<keyword evidence="8" id="KW-1185">Reference proteome</keyword>
<dbReference type="Gene3D" id="4.10.240.10">
    <property type="entry name" value="Zn(2)-C6 fungal-type DNA-binding domain"/>
    <property type="match status" value="1"/>
</dbReference>
<comment type="caution">
    <text evidence="7">The sequence shown here is derived from an EMBL/GenBank/DDBJ whole genome shotgun (WGS) entry which is preliminary data.</text>
</comment>
<dbReference type="PROSITE" id="PS50048">
    <property type="entry name" value="ZN2_CY6_FUNGAL_2"/>
    <property type="match status" value="1"/>
</dbReference>
<dbReference type="InterPro" id="IPR001138">
    <property type="entry name" value="Zn2Cys6_DnaBD"/>
</dbReference>
<protein>
    <recommendedName>
        <fullName evidence="6">Zn(2)-C6 fungal-type domain-containing protein</fullName>
    </recommendedName>
</protein>
<dbReference type="STRING" id="1658172.A0A1B7NWV3"/>
<accession>A0A1B7NWV3</accession>
<evidence type="ECO:0000256" key="1">
    <source>
        <dbReference type="ARBA" id="ARBA00023015"/>
    </source>
</evidence>
<proteinExistence type="predicted"/>
<dbReference type="PANTHER" id="PTHR47840">
    <property type="entry name" value="ZN(II)2CYS6 TRANSCRIPTION FACTOR (EUROFUNG)-RELATED"/>
    <property type="match status" value="1"/>
</dbReference>
<keyword evidence="2" id="KW-0238">DNA-binding</keyword>
<feature type="domain" description="Zn(2)-C6 fungal-type" evidence="6">
    <location>
        <begin position="31"/>
        <end position="64"/>
    </location>
</feature>
<dbReference type="PROSITE" id="PS00463">
    <property type="entry name" value="ZN2_CY6_FUNGAL_1"/>
    <property type="match status" value="1"/>
</dbReference>
<dbReference type="InterPro" id="IPR036864">
    <property type="entry name" value="Zn2-C6_fun-type_DNA-bd_sf"/>
</dbReference>
<keyword evidence="1" id="KW-0805">Transcription regulation</keyword>
<dbReference type="PANTHER" id="PTHR47840:SF1">
    <property type="entry name" value="ZN(II)2CYS6 TRANSCRIPTION FACTOR (EUROFUNG)"/>
    <property type="match status" value="1"/>
</dbReference>
<evidence type="ECO:0000259" key="6">
    <source>
        <dbReference type="PROSITE" id="PS50048"/>
    </source>
</evidence>
<gene>
    <name evidence="7" type="ORF">ACJ72_04426</name>
</gene>
<keyword evidence="4" id="KW-0539">Nucleus</keyword>
<dbReference type="Proteomes" id="UP000091918">
    <property type="component" value="Unassembled WGS sequence"/>
</dbReference>
<evidence type="ECO:0000256" key="5">
    <source>
        <dbReference type="SAM" id="MobiDB-lite"/>
    </source>
</evidence>
<dbReference type="AlphaFoldDB" id="A0A1B7NWV3"/>
<evidence type="ECO:0000313" key="7">
    <source>
        <dbReference type="EMBL" id="OAX81235.1"/>
    </source>
</evidence>